<dbReference type="STRING" id="349521.HCH_01804"/>
<feature type="domain" description="HAMP" evidence="21">
    <location>
        <begin position="200"/>
        <end position="252"/>
    </location>
</feature>
<dbReference type="PROSITE" id="PS50885">
    <property type="entry name" value="HAMP"/>
    <property type="match status" value="1"/>
</dbReference>
<dbReference type="Pfam" id="PF09984">
    <property type="entry name" value="sCache_4"/>
    <property type="match status" value="1"/>
</dbReference>
<dbReference type="SUPFAM" id="SSF47226">
    <property type="entry name" value="Histidine-containing phosphotransfer domain, HPT domain"/>
    <property type="match status" value="1"/>
</dbReference>
<feature type="domain" description="Histidine kinase" evidence="19">
    <location>
        <begin position="299"/>
        <end position="520"/>
    </location>
</feature>
<evidence type="ECO:0000313" key="24">
    <source>
        <dbReference type="Proteomes" id="UP000000238"/>
    </source>
</evidence>
<evidence type="ECO:0000256" key="1">
    <source>
        <dbReference type="ARBA" id="ARBA00000085"/>
    </source>
</evidence>
<keyword evidence="17" id="KW-0175">Coiled coil</keyword>
<dbReference type="Pfam" id="PF01627">
    <property type="entry name" value="Hpt"/>
    <property type="match status" value="1"/>
</dbReference>
<protein>
    <recommendedName>
        <fullName evidence="3">histidine kinase</fullName>
        <ecNumber evidence="3">2.7.13.3</ecNumber>
    </recommendedName>
</protein>
<evidence type="ECO:0000259" key="21">
    <source>
        <dbReference type="PROSITE" id="PS50885"/>
    </source>
</evidence>
<dbReference type="EMBL" id="CP000155">
    <property type="protein sequence ID" value="ABC28645.1"/>
    <property type="molecule type" value="Genomic_DNA"/>
</dbReference>
<dbReference type="Gene3D" id="6.10.340.10">
    <property type="match status" value="1"/>
</dbReference>
<dbReference type="InterPro" id="IPR019247">
    <property type="entry name" value="Histidine_kinase_BarA_N"/>
</dbReference>
<dbReference type="SMART" id="SM00304">
    <property type="entry name" value="HAMP"/>
    <property type="match status" value="1"/>
</dbReference>
<keyword evidence="5" id="KW-0997">Cell inner membrane</keyword>
<dbReference type="CDD" id="cd06225">
    <property type="entry name" value="HAMP"/>
    <property type="match status" value="1"/>
</dbReference>
<dbReference type="Gene3D" id="1.20.120.160">
    <property type="entry name" value="HPT domain"/>
    <property type="match status" value="1"/>
</dbReference>
<dbReference type="InterPro" id="IPR001789">
    <property type="entry name" value="Sig_transdc_resp-reg_receiver"/>
</dbReference>
<feature type="region of interest" description="Disordered" evidence="18">
    <location>
        <begin position="806"/>
        <end position="826"/>
    </location>
</feature>
<evidence type="ECO:0000256" key="5">
    <source>
        <dbReference type="ARBA" id="ARBA00022519"/>
    </source>
</evidence>
<dbReference type="PROSITE" id="PS50109">
    <property type="entry name" value="HIS_KIN"/>
    <property type="match status" value="1"/>
</dbReference>
<evidence type="ECO:0000256" key="6">
    <source>
        <dbReference type="ARBA" id="ARBA00022553"/>
    </source>
</evidence>
<keyword evidence="14" id="KW-0472">Membrane</keyword>
<dbReference type="Pfam" id="PF02518">
    <property type="entry name" value="HATPase_c"/>
    <property type="match status" value="1"/>
</dbReference>
<feature type="domain" description="Response regulatory" evidence="20">
    <location>
        <begin position="686"/>
        <end position="803"/>
    </location>
</feature>
<evidence type="ECO:0000313" key="23">
    <source>
        <dbReference type="EMBL" id="ABC28645.1"/>
    </source>
</evidence>
<dbReference type="PRINTS" id="PR00344">
    <property type="entry name" value="BCTRLSENSOR"/>
</dbReference>
<keyword evidence="4" id="KW-1003">Cell membrane</keyword>
<dbReference type="Proteomes" id="UP000000238">
    <property type="component" value="Chromosome"/>
</dbReference>
<evidence type="ECO:0000256" key="11">
    <source>
        <dbReference type="ARBA" id="ARBA00022840"/>
    </source>
</evidence>
<dbReference type="InterPro" id="IPR005467">
    <property type="entry name" value="His_kinase_dom"/>
</dbReference>
<dbReference type="InterPro" id="IPR003661">
    <property type="entry name" value="HisK_dim/P_dom"/>
</dbReference>
<keyword evidence="12" id="KW-1133">Transmembrane helix</keyword>
<feature type="modified residue" description="4-aspartylphosphate" evidence="16">
    <location>
        <position position="735"/>
    </location>
</feature>
<evidence type="ECO:0000256" key="16">
    <source>
        <dbReference type="PROSITE-ProRule" id="PRU00169"/>
    </source>
</evidence>
<reference evidence="23 24" key="1">
    <citation type="journal article" date="2005" name="Nucleic Acids Res.">
        <title>Genomic blueprint of Hahella chejuensis, a marine microbe producing an algicidal agent.</title>
        <authorList>
            <person name="Jeong H."/>
            <person name="Yim J.H."/>
            <person name="Lee C."/>
            <person name="Choi S.-H."/>
            <person name="Park Y.K."/>
            <person name="Yoon S.H."/>
            <person name="Hur C.-G."/>
            <person name="Kang H.-Y."/>
            <person name="Kim D."/>
            <person name="Lee H.H."/>
            <person name="Park K.H."/>
            <person name="Park S.-H."/>
            <person name="Park H.-S."/>
            <person name="Lee H.K."/>
            <person name="Oh T.K."/>
            <person name="Kim J.F."/>
        </authorList>
    </citation>
    <scope>NUCLEOTIDE SEQUENCE [LARGE SCALE GENOMIC DNA]</scope>
    <source>
        <strain evidence="23 24">KCTC 2396</strain>
    </source>
</reference>
<dbReference type="InterPro" id="IPR003660">
    <property type="entry name" value="HAMP_dom"/>
</dbReference>
<dbReference type="KEGG" id="hch:HCH_01804"/>
<keyword evidence="6 16" id="KW-0597">Phosphoprotein</keyword>
<gene>
    <name evidence="23" type="ordered locus">HCH_01804</name>
</gene>
<feature type="compositionally biased region" description="Low complexity" evidence="18">
    <location>
        <begin position="806"/>
        <end position="817"/>
    </location>
</feature>
<feature type="modified residue" description="Phosphohistidine" evidence="15">
    <location>
        <position position="887"/>
    </location>
</feature>
<comment type="subcellular location">
    <subcellularLocation>
        <location evidence="2">Cell inner membrane</location>
        <topology evidence="2">Multi-pass membrane protein</topology>
    </subcellularLocation>
</comment>
<dbReference type="Gene3D" id="1.10.287.130">
    <property type="match status" value="1"/>
</dbReference>
<dbReference type="Pfam" id="PF00672">
    <property type="entry name" value="HAMP"/>
    <property type="match status" value="1"/>
</dbReference>
<evidence type="ECO:0000256" key="9">
    <source>
        <dbReference type="ARBA" id="ARBA00022741"/>
    </source>
</evidence>
<dbReference type="FunFam" id="1.10.287.130:FF:000003">
    <property type="entry name" value="Histidine kinase"/>
    <property type="match status" value="1"/>
</dbReference>
<dbReference type="CDD" id="cd00088">
    <property type="entry name" value="HPT"/>
    <property type="match status" value="1"/>
</dbReference>
<dbReference type="Gene3D" id="3.30.565.10">
    <property type="entry name" value="Histidine kinase-like ATPase, C-terminal domain"/>
    <property type="match status" value="1"/>
</dbReference>
<evidence type="ECO:0000256" key="10">
    <source>
        <dbReference type="ARBA" id="ARBA00022777"/>
    </source>
</evidence>
<evidence type="ECO:0000256" key="17">
    <source>
        <dbReference type="SAM" id="Coils"/>
    </source>
</evidence>
<accession>Q2SL29</accession>
<evidence type="ECO:0000256" key="12">
    <source>
        <dbReference type="ARBA" id="ARBA00022989"/>
    </source>
</evidence>
<name>Q2SL29_HAHCH</name>
<dbReference type="CDD" id="cd00082">
    <property type="entry name" value="HisKA"/>
    <property type="match status" value="1"/>
</dbReference>
<evidence type="ECO:0000259" key="19">
    <source>
        <dbReference type="PROSITE" id="PS50109"/>
    </source>
</evidence>
<proteinExistence type="predicted"/>
<keyword evidence="10 23" id="KW-0418">Kinase</keyword>
<dbReference type="InterPro" id="IPR036890">
    <property type="entry name" value="HATPase_C_sf"/>
</dbReference>
<dbReference type="InterPro" id="IPR036097">
    <property type="entry name" value="HisK_dim/P_sf"/>
</dbReference>
<dbReference type="InterPro" id="IPR036641">
    <property type="entry name" value="HPT_dom_sf"/>
</dbReference>
<keyword evidence="13" id="KW-0902">Two-component regulatory system</keyword>
<dbReference type="SMART" id="SM00073">
    <property type="entry name" value="HPT"/>
    <property type="match status" value="1"/>
</dbReference>
<dbReference type="InterPro" id="IPR008207">
    <property type="entry name" value="Sig_transdc_His_kin_Hpt_dom"/>
</dbReference>
<dbReference type="Gene3D" id="3.40.50.2300">
    <property type="match status" value="1"/>
</dbReference>
<keyword evidence="8" id="KW-0812">Transmembrane</keyword>
<dbReference type="HOGENOM" id="CLU_000445_104_15_6"/>
<dbReference type="PROSITE" id="PS50894">
    <property type="entry name" value="HPT"/>
    <property type="match status" value="1"/>
</dbReference>
<dbReference type="GO" id="GO:0000155">
    <property type="term" value="F:phosphorelay sensor kinase activity"/>
    <property type="evidence" value="ECO:0007669"/>
    <property type="project" value="InterPro"/>
</dbReference>
<dbReference type="SUPFAM" id="SSF52172">
    <property type="entry name" value="CheY-like"/>
    <property type="match status" value="2"/>
</dbReference>
<dbReference type="SMART" id="SM00388">
    <property type="entry name" value="HisKA"/>
    <property type="match status" value="1"/>
</dbReference>
<dbReference type="eggNOG" id="COG2205">
    <property type="taxonomic scope" value="Bacteria"/>
</dbReference>
<dbReference type="PROSITE" id="PS50110">
    <property type="entry name" value="RESPONSE_REGULATORY"/>
    <property type="match status" value="1"/>
</dbReference>
<dbReference type="SMART" id="SM00448">
    <property type="entry name" value="REC"/>
    <property type="match status" value="1"/>
</dbReference>
<dbReference type="SUPFAM" id="SSF47384">
    <property type="entry name" value="Homodimeric domain of signal transducing histidine kinase"/>
    <property type="match status" value="1"/>
</dbReference>
<dbReference type="PANTHER" id="PTHR45339">
    <property type="entry name" value="HYBRID SIGNAL TRANSDUCTION HISTIDINE KINASE J"/>
    <property type="match status" value="1"/>
</dbReference>
<comment type="catalytic activity">
    <reaction evidence="1">
        <text>ATP + protein L-histidine = ADP + protein N-phospho-L-histidine.</text>
        <dbReference type="EC" id="2.7.13.3"/>
    </reaction>
</comment>
<organism evidence="23 24">
    <name type="scientific">Hahella chejuensis (strain KCTC 2396)</name>
    <dbReference type="NCBI Taxonomy" id="349521"/>
    <lineage>
        <taxon>Bacteria</taxon>
        <taxon>Pseudomonadati</taxon>
        <taxon>Pseudomonadota</taxon>
        <taxon>Gammaproteobacteria</taxon>
        <taxon>Oceanospirillales</taxon>
        <taxon>Hahellaceae</taxon>
        <taxon>Hahella</taxon>
    </lineage>
</organism>
<evidence type="ECO:0000259" key="22">
    <source>
        <dbReference type="PROSITE" id="PS50894"/>
    </source>
</evidence>
<dbReference type="GO" id="GO:0005886">
    <property type="term" value="C:plasma membrane"/>
    <property type="evidence" value="ECO:0007669"/>
    <property type="project" value="UniProtKB-SubCell"/>
</dbReference>
<dbReference type="GO" id="GO:0005524">
    <property type="term" value="F:ATP binding"/>
    <property type="evidence" value="ECO:0007669"/>
    <property type="project" value="UniProtKB-KW"/>
</dbReference>
<dbReference type="EC" id="2.7.13.3" evidence="3"/>
<dbReference type="AlphaFoldDB" id="Q2SL29"/>
<evidence type="ECO:0000256" key="2">
    <source>
        <dbReference type="ARBA" id="ARBA00004429"/>
    </source>
</evidence>
<dbReference type="Pfam" id="PF00072">
    <property type="entry name" value="Response_reg"/>
    <property type="match status" value="1"/>
</dbReference>
<evidence type="ECO:0000256" key="8">
    <source>
        <dbReference type="ARBA" id="ARBA00022692"/>
    </source>
</evidence>
<evidence type="ECO:0000256" key="7">
    <source>
        <dbReference type="ARBA" id="ARBA00022679"/>
    </source>
</evidence>
<keyword evidence="24" id="KW-1185">Reference proteome</keyword>
<dbReference type="SUPFAM" id="SSF55874">
    <property type="entry name" value="ATPase domain of HSP90 chaperone/DNA topoisomerase II/histidine kinase"/>
    <property type="match status" value="1"/>
</dbReference>
<dbReference type="InterPro" id="IPR004358">
    <property type="entry name" value="Sig_transdc_His_kin-like_C"/>
</dbReference>
<dbReference type="CDD" id="cd16922">
    <property type="entry name" value="HATPase_EvgS-ArcB-TorS-like"/>
    <property type="match status" value="1"/>
</dbReference>
<dbReference type="SUPFAM" id="SSF158472">
    <property type="entry name" value="HAMP domain-like"/>
    <property type="match status" value="1"/>
</dbReference>
<dbReference type="Pfam" id="PF00512">
    <property type="entry name" value="HisKA"/>
    <property type="match status" value="1"/>
</dbReference>
<dbReference type="eggNOG" id="COG2198">
    <property type="taxonomic scope" value="Bacteria"/>
</dbReference>
<feature type="domain" description="HPt" evidence="22">
    <location>
        <begin position="848"/>
        <end position="940"/>
    </location>
</feature>
<dbReference type="PANTHER" id="PTHR45339:SF1">
    <property type="entry name" value="HYBRID SIGNAL TRANSDUCTION HISTIDINE KINASE J"/>
    <property type="match status" value="1"/>
</dbReference>
<evidence type="ECO:0000256" key="15">
    <source>
        <dbReference type="PROSITE-ProRule" id="PRU00110"/>
    </source>
</evidence>
<evidence type="ECO:0000256" key="4">
    <source>
        <dbReference type="ARBA" id="ARBA00022475"/>
    </source>
</evidence>
<dbReference type="FunFam" id="3.30.565.10:FF:000010">
    <property type="entry name" value="Sensor histidine kinase RcsC"/>
    <property type="match status" value="1"/>
</dbReference>
<dbReference type="InterPro" id="IPR011006">
    <property type="entry name" value="CheY-like_superfamily"/>
</dbReference>
<keyword evidence="9" id="KW-0547">Nucleotide-binding</keyword>
<keyword evidence="11" id="KW-0067">ATP-binding</keyword>
<keyword evidence="7" id="KW-0808">Transferase</keyword>
<dbReference type="OrthoDB" id="9797243at2"/>
<feature type="coiled-coil region" evidence="17">
    <location>
        <begin position="244"/>
        <end position="285"/>
    </location>
</feature>
<dbReference type="RefSeq" id="WP_011395717.1">
    <property type="nucleotide sequence ID" value="NC_007645.1"/>
</dbReference>
<evidence type="ECO:0000256" key="18">
    <source>
        <dbReference type="SAM" id="MobiDB-lite"/>
    </source>
</evidence>
<dbReference type="InterPro" id="IPR003594">
    <property type="entry name" value="HATPase_dom"/>
</dbReference>
<dbReference type="eggNOG" id="COG0784">
    <property type="taxonomic scope" value="Bacteria"/>
</dbReference>
<dbReference type="SMART" id="SM00387">
    <property type="entry name" value="HATPase_c"/>
    <property type="match status" value="1"/>
</dbReference>
<evidence type="ECO:0000256" key="14">
    <source>
        <dbReference type="ARBA" id="ARBA00023136"/>
    </source>
</evidence>
<dbReference type="CDD" id="cd17546">
    <property type="entry name" value="REC_hyHK_CKI1_RcsC-like"/>
    <property type="match status" value="1"/>
</dbReference>
<sequence>MKRWGIKVKVILLTLAPSLTIAFTLSAAFVFTRLDDLSDVLLERGSDSARHLANAAEYGVFTGNRRQLIGLTNAVLEEKDIRSVSIYGRQRQILAHAGPRIQEEHTIPASLSTQLTIYSSEDVLRFTAPVTLQDLSLSEDANLQESEASNGLQDNILGWAVIEVSRAPTQVAKYRTILFAVSAVFTAIIVCTFLALRLSRDLTSPLSQVAQALTRIKEGKLDTRVYIEASPELALLQDGINSMAEALAKARSEMQQNIDQATEDLRETLETIEIQNIELDMARKEAIEASRVKSEFLANMSHEIRTPLNGIIGFTHLLLKSNLGPQQRDQLNTILKSSEILLTIINDILDFSKIEAGKLVLDNTTVNLQEIVEDVLTMLAPGAHEKNLDLAGLVYSDVPSHIMGDPLRIKQIVTNLVNNGIKFTQSGEVVVRVMLEDESDESSLIKITVTDSGVGLSRVQQQTLFSAFSQADASTARRFGGTGLGLVISRRLTEQMGGQIGVESELGKGSTFWIELPVEIAPNQPDNELNHRLFEGERVIYLEHQKKTGLAVEHTLNKWGSNVTQVDNIKDLADKVEEAQRKGEGFAVAIIGLTRHHLRSNSYLQTVRKLEYKLDCRTLILTPTIDTGNEEPPILTDASTFLIKPASQRRLANALSWLIEGRSDEEEAPSAVSIKQLNATSGRKPLVLAVDDNLANLKLVEAFLLDLGAVVETAMSGYEALTKAKQKRFDVIFMDVQMPGMDGVETTIKIREFEAGKRRTPIIALTAHAMSEERKQLLQSGFDDYLTKPTNEDELQRIIERRTGFQLSPQPSLTQQPVREPGKIKPSVKAATEPCVDIRSCVTLAGGKKGLAEELFSMLLENLPEERKSIESAWEQQDRSELLERVHRLHGATRYCGVPLLRNAAAELEGQIKREVEPLETAVSVLFEEIERVLYWSDRNDWQTEFREYQTQSAPQS</sequence>
<evidence type="ECO:0000256" key="13">
    <source>
        <dbReference type="ARBA" id="ARBA00023012"/>
    </source>
</evidence>
<evidence type="ECO:0000256" key="3">
    <source>
        <dbReference type="ARBA" id="ARBA00012438"/>
    </source>
</evidence>
<evidence type="ECO:0000259" key="20">
    <source>
        <dbReference type="PROSITE" id="PS50110"/>
    </source>
</evidence>